<proteinExistence type="predicted"/>
<dbReference type="InterPro" id="IPR001138">
    <property type="entry name" value="Zn2Cys6_DnaBD"/>
</dbReference>
<dbReference type="InterPro" id="IPR036864">
    <property type="entry name" value="Zn2-C6_fun-type_DNA-bd_sf"/>
</dbReference>
<keyword evidence="4" id="KW-1185">Reference proteome</keyword>
<dbReference type="PROSITE" id="PS50048">
    <property type="entry name" value="ZN2_CY6_FUNGAL_2"/>
    <property type="match status" value="1"/>
</dbReference>
<evidence type="ECO:0000259" key="2">
    <source>
        <dbReference type="PROSITE" id="PS50048"/>
    </source>
</evidence>
<dbReference type="GO" id="GO:0000981">
    <property type="term" value="F:DNA-binding transcription factor activity, RNA polymerase II-specific"/>
    <property type="evidence" value="ECO:0007669"/>
    <property type="project" value="InterPro"/>
</dbReference>
<accession>A0A484G0F8</accession>
<reference evidence="4" key="1">
    <citation type="journal article" date="2013" name="New Phytol.">
        <title>Comparative genomic and transcriptomic analyses reveal the hemibiotrophic stage shift of Colletotrichum fungi.</title>
        <authorList>
            <person name="Gan P."/>
            <person name="Ikeda K."/>
            <person name="Irieda H."/>
            <person name="Narusaka M."/>
            <person name="O'Connell R.J."/>
            <person name="Narusaka Y."/>
            <person name="Takano Y."/>
            <person name="Kubo Y."/>
            <person name="Shirasu K."/>
        </authorList>
    </citation>
    <scope>NUCLEOTIDE SEQUENCE [LARGE SCALE GENOMIC DNA]</scope>
    <source>
        <strain evidence="4">104-T / ATCC 96160 / CBS 514.97 / LARS 414 / MAFF 240422</strain>
    </source>
</reference>
<sequence length="71" mass="8204">MQNEVKHVAECRDRKVKCTAERPGCSNCRIRGHECRYAAGPSESYNASLKRRCQETERHNERIVESDLPIT</sequence>
<dbReference type="SMART" id="SM00066">
    <property type="entry name" value="GAL4"/>
    <property type="match status" value="1"/>
</dbReference>
<protein>
    <submittedName>
        <fullName evidence="3">Regulatory protein CAT8</fullName>
    </submittedName>
</protein>
<name>A0A484G0F8_COLOR</name>
<gene>
    <name evidence="3" type="primary">CAT8-1</name>
    <name evidence="3" type="ORF">Cob_v003543</name>
</gene>
<keyword evidence="1" id="KW-0539">Nucleus</keyword>
<dbReference type="Pfam" id="PF00172">
    <property type="entry name" value="Zn_clus"/>
    <property type="match status" value="1"/>
</dbReference>
<comment type="caution">
    <text evidence="3">The sequence shown here is derived from an EMBL/GenBank/DDBJ whole genome shotgun (WGS) entry which is preliminary data.</text>
</comment>
<evidence type="ECO:0000313" key="4">
    <source>
        <dbReference type="Proteomes" id="UP000014480"/>
    </source>
</evidence>
<dbReference type="AlphaFoldDB" id="A0A484G0F8"/>
<dbReference type="EMBL" id="AMCV02000005">
    <property type="protein sequence ID" value="TDZ24149.1"/>
    <property type="molecule type" value="Genomic_DNA"/>
</dbReference>
<evidence type="ECO:0000256" key="1">
    <source>
        <dbReference type="ARBA" id="ARBA00023242"/>
    </source>
</evidence>
<reference evidence="4" key="2">
    <citation type="journal article" date="2019" name="Mol. Plant Microbe Interact.">
        <title>Genome sequence resources for four phytopathogenic fungi from the Colletotrichum orbiculare species complex.</title>
        <authorList>
            <person name="Gan P."/>
            <person name="Tsushima A."/>
            <person name="Narusaka M."/>
            <person name="Narusaka Y."/>
            <person name="Takano Y."/>
            <person name="Kubo Y."/>
            <person name="Shirasu K."/>
        </authorList>
    </citation>
    <scope>GENOME REANNOTATION</scope>
    <source>
        <strain evidence="4">104-T / ATCC 96160 / CBS 514.97 / LARS 414 / MAFF 240422</strain>
    </source>
</reference>
<organism evidence="3 4">
    <name type="scientific">Colletotrichum orbiculare (strain 104-T / ATCC 96160 / CBS 514.97 / LARS 414 / MAFF 240422)</name>
    <name type="common">Cucumber anthracnose fungus</name>
    <name type="synonym">Colletotrichum lagenarium</name>
    <dbReference type="NCBI Taxonomy" id="1213857"/>
    <lineage>
        <taxon>Eukaryota</taxon>
        <taxon>Fungi</taxon>
        <taxon>Dikarya</taxon>
        <taxon>Ascomycota</taxon>
        <taxon>Pezizomycotina</taxon>
        <taxon>Sordariomycetes</taxon>
        <taxon>Hypocreomycetidae</taxon>
        <taxon>Glomerellales</taxon>
        <taxon>Glomerellaceae</taxon>
        <taxon>Colletotrichum</taxon>
        <taxon>Colletotrichum orbiculare species complex</taxon>
    </lineage>
</organism>
<feature type="domain" description="Zn(2)-C6 fungal-type" evidence="2">
    <location>
        <begin position="11"/>
        <end position="37"/>
    </location>
</feature>
<dbReference type="Gene3D" id="4.10.240.10">
    <property type="entry name" value="Zn(2)-C6 fungal-type DNA-binding domain"/>
    <property type="match status" value="1"/>
</dbReference>
<dbReference type="Proteomes" id="UP000014480">
    <property type="component" value="Unassembled WGS sequence"/>
</dbReference>
<dbReference type="OrthoDB" id="4848930at2759"/>
<dbReference type="CDD" id="cd00067">
    <property type="entry name" value="GAL4"/>
    <property type="match status" value="1"/>
</dbReference>
<evidence type="ECO:0000313" key="3">
    <source>
        <dbReference type="EMBL" id="TDZ24149.1"/>
    </source>
</evidence>
<dbReference type="SUPFAM" id="SSF57701">
    <property type="entry name" value="Zn2/Cys6 DNA-binding domain"/>
    <property type="match status" value="1"/>
</dbReference>
<dbReference type="GO" id="GO:0008270">
    <property type="term" value="F:zinc ion binding"/>
    <property type="evidence" value="ECO:0007669"/>
    <property type="project" value="InterPro"/>
</dbReference>